<dbReference type="GO" id="GO:0000156">
    <property type="term" value="F:phosphorelay response regulator activity"/>
    <property type="evidence" value="ECO:0007669"/>
    <property type="project" value="TreeGrafter"/>
</dbReference>
<evidence type="ECO:0000313" key="17">
    <source>
        <dbReference type="Proteomes" id="UP000076967"/>
    </source>
</evidence>
<keyword evidence="4" id="KW-0902">Two-component regulatory system</keyword>
<evidence type="ECO:0000256" key="8">
    <source>
        <dbReference type="ARBA" id="ARBA00023159"/>
    </source>
</evidence>
<dbReference type="SMART" id="SM00862">
    <property type="entry name" value="Trans_reg_C"/>
    <property type="match status" value="1"/>
</dbReference>
<keyword evidence="3 12" id="KW-0597">Phosphoprotein</keyword>
<protein>
    <recommendedName>
        <fullName evidence="11">Heme response regulator HssR</fullName>
    </recommendedName>
</protein>
<dbReference type="Gene3D" id="1.10.10.10">
    <property type="entry name" value="Winged helix-like DNA-binding domain superfamily/Winged helix DNA-binding domain"/>
    <property type="match status" value="1"/>
</dbReference>
<dbReference type="InterPro" id="IPR001789">
    <property type="entry name" value="Sig_transdc_resp-reg_receiver"/>
</dbReference>
<dbReference type="EMBL" id="LVJH01000024">
    <property type="protein sequence ID" value="OAB42138.1"/>
    <property type="molecule type" value="Genomic_DNA"/>
</dbReference>
<dbReference type="OrthoDB" id="9790442at2"/>
<gene>
    <name evidence="16" type="ORF">PGLA_13815</name>
</gene>
<dbReference type="FunFam" id="3.40.50.2300:FF:000001">
    <property type="entry name" value="DNA-binding response regulator PhoB"/>
    <property type="match status" value="1"/>
</dbReference>
<dbReference type="Proteomes" id="UP000076967">
    <property type="component" value="Unassembled WGS sequence"/>
</dbReference>
<keyword evidence="6" id="KW-0843">Virulence</keyword>
<evidence type="ECO:0000256" key="5">
    <source>
        <dbReference type="ARBA" id="ARBA00023015"/>
    </source>
</evidence>
<dbReference type="PROSITE" id="PS50110">
    <property type="entry name" value="RESPONSE_REGULATORY"/>
    <property type="match status" value="1"/>
</dbReference>
<dbReference type="SUPFAM" id="SSF52172">
    <property type="entry name" value="CheY-like"/>
    <property type="match status" value="1"/>
</dbReference>
<evidence type="ECO:0000256" key="4">
    <source>
        <dbReference type="ARBA" id="ARBA00023012"/>
    </source>
</evidence>
<dbReference type="InterPro" id="IPR039420">
    <property type="entry name" value="WalR-like"/>
</dbReference>
<feature type="modified residue" description="4-aspartylphosphate" evidence="12">
    <location>
        <position position="52"/>
    </location>
</feature>
<evidence type="ECO:0000259" key="15">
    <source>
        <dbReference type="PROSITE" id="PS51755"/>
    </source>
</evidence>
<reference evidence="16 17" key="1">
    <citation type="submission" date="2016-03" db="EMBL/GenBank/DDBJ databases">
        <title>Draft genome sequence of Paenibacillus glacialis DSM 22343.</title>
        <authorList>
            <person name="Shin S.-K."/>
            <person name="Yi H."/>
        </authorList>
    </citation>
    <scope>NUCLEOTIDE SEQUENCE [LARGE SCALE GENOMIC DNA]</scope>
    <source>
        <strain evidence="16 17">DSM 22343</strain>
    </source>
</reference>
<evidence type="ECO:0000256" key="13">
    <source>
        <dbReference type="PROSITE-ProRule" id="PRU01091"/>
    </source>
</evidence>
<comment type="function">
    <text evidence="10">Member of the two-component regulatory system HssS/HssR involved in intracellular heme homeostasis and tempering of staphylococcal virulence. Phosphorylated HssR binds to a direct repeat sequence within hrtAB promoter and activates the expression of hrtAB, an efflux pump, in response to extracellular heme, hemin, hemoglobin or blood.</text>
</comment>
<proteinExistence type="predicted"/>
<keyword evidence="5" id="KW-0805">Transcription regulation</keyword>
<feature type="DNA-binding region" description="OmpR/PhoB-type" evidence="13">
    <location>
        <begin position="125"/>
        <end position="222"/>
    </location>
</feature>
<name>A0A162K8C0_9BACL</name>
<dbReference type="RefSeq" id="WP_068533650.1">
    <property type="nucleotide sequence ID" value="NZ_LVJH01000024.1"/>
</dbReference>
<feature type="domain" description="OmpR/PhoB-type" evidence="15">
    <location>
        <begin position="125"/>
        <end position="222"/>
    </location>
</feature>
<evidence type="ECO:0000256" key="2">
    <source>
        <dbReference type="ARBA" id="ARBA00022490"/>
    </source>
</evidence>
<organism evidence="16 17">
    <name type="scientific">Paenibacillus glacialis</name>
    <dbReference type="NCBI Taxonomy" id="494026"/>
    <lineage>
        <taxon>Bacteria</taxon>
        <taxon>Bacillati</taxon>
        <taxon>Bacillota</taxon>
        <taxon>Bacilli</taxon>
        <taxon>Bacillales</taxon>
        <taxon>Paenibacillaceae</taxon>
        <taxon>Paenibacillus</taxon>
    </lineage>
</organism>
<sequence length="224" mass="26334">MLKILVVEDDTNTRKLMCAVLKQNGFETYWAEDGIIALNLMEQQHFDLVVLDLMMPNMDGYELTRQLRLSWENLPILMVTAKQEPKDKRKGFLVGTDDYMTKPVDEEEMVLRIKALLRRAKIASEHKLTVDKVVLDYDALTVSREDKVIALPQKEFYLLFKLLSYPNMIFTRLQLMDEIWGMESETDDHTLNVHINRLRDRFRDWSEFDIVTVRGLGYKAVKKT</sequence>
<dbReference type="InterPro" id="IPR001867">
    <property type="entry name" value="OmpR/PhoB-type_DNA-bd"/>
</dbReference>
<evidence type="ECO:0000256" key="11">
    <source>
        <dbReference type="ARBA" id="ARBA00039976"/>
    </source>
</evidence>
<dbReference type="CDD" id="cd00383">
    <property type="entry name" value="trans_reg_C"/>
    <property type="match status" value="1"/>
</dbReference>
<dbReference type="AlphaFoldDB" id="A0A162K8C0"/>
<accession>A0A162K8C0</accession>
<dbReference type="PROSITE" id="PS51755">
    <property type="entry name" value="OMPR_PHOB"/>
    <property type="match status" value="1"/>
</dbReference>
<dbReference type="InterPro" id="IPR036388">
    <property type="entry name" value="WH-like_DNA-bd_sf"/>
</dbReference>
<evidence type="ECO:0000256" key="9">
    <source>
        <dbReference type="ARBA" id="ARBA00023163"/>
    </source>
</evidence>
<keyword evidence="2" id="KW-0963">Cytoplasm</keyword>
<dbReference type="CDD" id="cd17574">
    <property type="entry name" value="REC_OmpR"/>
    <property type="match status" value="1"/>
</dbReference>
<dbReference type="SMART" id="SM00448">
    <property type="entry name" value="REC"/>
    <property type="match status" value="1"/>
</dbReference>
<evidence type="ECO:0000313" key="16">
    <source>
        <dbReference type="EMBL" id="OAB42138.1"/>
    </source>
</evidence>
<dbReference type="Pfam" id="PF00486">
    <property type="entry name" value="Trans_reg_C"/>
    <property type="match status" value="1"/>
</dbReference>
<dbReference type="InterPro" id="IPR011006">
    <property type="entry name" value="CheY-like_superfamily"/>
</dbReference>
<comment type="caution">
    <text evidence="16">The sequence shown here is derived from an EMBL/GenBank/DDBJ whole genome shotgun (WGS) entry which is preliminary data.</text>
</comment>
<dbReference type="STRING" id="494026.PGLA_13815"/>
<evidence type="ECO:0000256" key="12">
    <source>
        <dbReference type="PROSITE-ProRule" id="PRU00169"/>
    </source>
</evidence>
<dbReference type="PANTHER" id="PTHR48111">
    <property type="entry name" value="REGULATOR OF RPOS"/>
    <property type="match status" value="1"/>
</dbReference>
<evidence type="ECO:0000256" key="3">
    <source>
        <dbReference type="ARBA" id="ARBA00022553"/>
    </source>
</evidence>
<evidence type="ECO:0000256" key="10">
    <source>
        <dbReference type="ARBA" id="ARBA00037471"/>
    </source>
</evidence>
<keyword evidence="7 13" id="KW-0238">DNA-binding</keyword>
<evidence type="ECO:0000256" key="6">
    <source>
        <dbReference type="ARBA" id="ARBA00023026"/>
    </source>
</evidence>
<evidence type="ECO:0000256" key="7">
    <source>
        <dbReference type="ARBA" id="ARBA00023125"/>
    </source>
</evidence>
<dbReference type="Gene3D" id="3.40.50.2300">
    <property type="match status" value="1"/>
</dbReference>
<evidence type="ECO:0000259" key="14">
    <source>
        <dbReference type="PROSITE" id="PS50110"/>
    </source>
</evidence>
<dbReference type="GO" id="GO:0000976">
    <property type="term" value="F:transcription cis-regulatory region binding"/>
    <property type="evidence" value="ECO:0007669"/>
    <property type="project" value="TreeGrafter"/>
</dbReference>
<keyword evidence="9" id="KW-0804">Transcription</keyword>
<keyword evidence="8" id="KW-0010">Activator</keyword>
<keyword evidence="17" id="KW-1185">Reference proteome</keyword>
<evidence type="ECO:0000256" key="1">
    <source>
        <dbReference type="ARBA" id="ARBA00004496"/>
    </source>
</evidence>
<feature type="domain" description="Response regulatory" evidence="14">
    <location>
        <begin position="3"/>
        <end position="117"/>
    </location>
</feature>
<dbReference type="GO" id="GO:0005829">
    <property type="term" value="C:cytosol"/>
    <property type="evidence" value="ECO:0007669"/>
    <property type="project" value="TreeGrafter"/>
</dbReference>
<dbReference type="Pfam" id="PF00072">
    <property type="entry name" value="Response_reg"/>
    <property type="match status" value="1"/>
</dbReference>
<dbReference type="GO" id="GO:0032993">
    <property type="term" value="C:protein-DNA complex"/>
    <property type="evidence" value="ECO:0007669"/>
    <property type="project" value="TreeGrafter"/>
</dbReference>
<dbReference type="GO" id="GO:0006355">
    <property type="term" value="P:regulation of DNA-templated transcription"/>
    <property type="evidence" value="ECO:0007669"/>
    <property type="project" value="InterPro"/>
</dbReference>
<dbReference type="PANTHER" id="PTHR48111:SF49">
    <property type="entry name" value="HEME RESPONSE REGULATOR HSSR"/>
    <property type="match status" value="1"/>
</dbReference>
<comment type="subcellular location">
    <subcellularLocation>
        <location evidence="1">Cytoplasm</location>
    </subcellularLocation>
</comment>